<dbReference type="AlphaFoldDB" id="A0AAW9DFJ4"/>
<accession>A0AAW9DFJ4</accession>
<dbReference type="Proteomes" id="UP001270004">
    <property type="component" value="Unassembled WGS sequence"/>
</dbReference>
<evidence type="ECO:0000256" key="2">
    <source>
        <dbReference type="SAM" id="Phobius"/>
    </source>
</evidence>
<dbReference type="EMBL" id="JAWWZK010000009">
    <property type="protein sequence ID" value="MDX5037767.1"/>
    <property type="molecule type" value="Genomic_DNA"/>
</dbReference>
<evidence type="ECO:0000256" key="1">
    <source>
        <dbReference type="SAM" id="MobiDB-lite"/>
    </source>
</evidence>
<gene>
    <name evidence="3" type="ORF">SHY70_05665</name>
</gene>
<evidence type="ECO:0000313" key="3">
    <source>
        <dbReference type="EMBL" id="MDX5037767.1"/>
    </source>
</evidence>
<feature type="transmembrane region" description="Helical" evidence="2">
    <location>
        <begin position="12"/>
        <end position="30"/>
    </location>
</feature>
<feature type="region of interest" description="Disordered" evidence="1">
    <location>
        <begin position="185"/>
        <end position="209"/>
    </location>
</feature>
<evidence type="ECO:0000313" key="4">
    <source>
        <dbReference type="Proteomes" id="UP001270004"/>
    </source>
</evidence>
<name>A0AAW9DFJ4_STRSU</name>
<evidence type="ECO:0008006" key="5">
    <source>
        <dbReference type="Google" id="ProtNLM"/>
    </source>
</evidence>
<organism evidence="3 4">
    <name type="scientific">Streptococcus suis</name>
    <dbReference type="NCBI Taxonomy" id="1307"/>
    <lineage>
        <taxon>Bacteria</taxon>
        <taxon>Bacillati</taxon>
        <taxon>Bacillota</taxon>
        <taxon>Bacilli</taxon>
        <taxon>Lactobacillales</taxon>
        <taxon>Streptococcaceae</taxon>
        <taxon>Streptococcus</taxon>
    </lineage>
</organism>
<keyword evidence="2" id="KW-0812">Transmembrane</keyword>
<sequence length="209" mass="23773">MIDEVKVKRLRIVAGGIAITLLLLMSFGLGQMTAPSRTKQEEAKTSTQATEEQKLSYEEVEEFLIAYYTKKDLGTNRNRYKPFMTEALYNQEVAKEEEPVNQTYKGYVVDYTFKQADIYINTETNIAIVQVDYTNTLLEKKENYDKAQKNVRNQSILKLTYTVDDKGKLKLNNIQPAVLSLSGEEETNLPDYGTVGNTVQEQEGENNNG</sequence>
<feature type="compositionally biased region" description="Polar residues" evidence="1">
    <location>
        <begin position="195"/>
        <end position="209"/>
    </location>
</feature>
<keyword evidence="2" id="KW-0472">Membrane</keyword>
<comment type="caution">
    <text evidence="3">The sequence shown here is derived from an EMBL/GenBank/DDBJ whole genome shotgun (WGS) entry which is preliminary data.</text>
</comment>
<proteinExistence type="predicted"/>
<protein>
    <recommendedName>
        <fullName evidence="5">Parvulin-like peptidyl-prolyl isomerase</fullName>
    </recommendedName>
</protein>
<keyword evidence="2" id="KW-1133">Transmembrane helix</keyword>
<dbReference type="RefSeq" id="WP_105143449.1">
    <property type="nucleotide sequence ID" value="NZ_CP102141.1"/>
</dbReference>
<reference evidence="3" key="1">
    <citation type="submission" date="2023-11" db="EMBL/GenBank/DDBJ databases">
        <title>Antimicrobial resistance in invasive Streptococcus suis isolated in Spain and the associated genetic mechanisms.</title>
        <authorList>
            <person name="Uruen C."/>
            <person name="Arenas J.A."/>
        </authorList>
    </citation>
    <scope>NUCLEOTIDE SEQUENCE</scope>
    <source>
        <strain evidence="3">Ss_70</strain>
    </source>
</reference>